<keyword evidence="2" id="KW-1185">Reference proteome</keyword>
<comment type="caution">
    <text evidence="1">The sequence shown here is derived from an EMBL/GenBank/DDBJ whole genome shotgun (WGS) entry which is preliminary data.</text>
</comment>
<reference evidence="1" key="1">
    <citation type="submission" date="2022-08" db="EMBL/GenBank/DDBJ databases">
        <title>Genome Sequence of Pycnoporus sanguineus.</title>
        <authorList>
            <person name="Buettner E."/>
        </authorList>
    </citation>
    <scope>NUCLEOTIDE SEQUENCE</scope>
    <source>
        <strain evidence="1">CG-C14</strain>
    </source>
</reference>
<name>A0ACC1PWP5_9APHY</name>
<dbReference type="EMBL" id="JANSHE010001401">
    <property type="protein sequence ID" value="KAJ3002872.1"/>
    <property type="molecule type" value="Genomic_DNA"/>
</dbReference>
<organism evidence="1 2">
    <name type="scientific">Trametes sanguinea</name>
    <dbReference type="NCBI Taxonomy" id="158606"/>
    <lineage>
        <taxon>Eukaryota</taxon>
        <taxon>Fungi</taxon>
        <taxon>Dikarya</taxon>
        <taxon>Basidiomycota</taxon>
        <taxon>Agaricomycotina</taxon>
        <taxon>Agaricomycetes</taxon>
        <taxon>Polyporales</taxon>
        <taxon>Polyporaceae</taxon>
        <taxon>Trametes</taxon>
    </lineage>
</organism>
<sequence>MHISPRSRSAKAFPSSSAPISSSLLSSASSLAIAASALSTAASSLFTLTFCLFTSSNMFSDKEVVVLLWKLHQKQLLQLPSKQVQQLEDFLGSERIQYEVEHDAELREADRGMKLFAAAALLMAGQCELPLHGLNLETVTGLMRVVVDGLQERMPAVQLQAQQQQHHMQLESSSFGSSPAVPTSSLLVSGADIVMQGVANAPKPSAQAYPEHDGSSNVLGNMSNIAAAPTWPNWSS</sequence>
<gene>
    <name evidence="1" type="ORF">NUW54_g5612</name>
</gene>
<proteinExistence type="predicted"/>
<accession>A0ACC1PWP5</accession>
<dbReference type="Proteomes" id="UP001144978">
    <property type="component" value="Unassembled WGS sequence"/>
</dbReference>
<evidence type="ECO:0000313" key="2">
    <source>
        <dbReference type="Proteomes" id="UP001144978"/>
    </source>
</evidence>
<protein>
    <submittedName>
        <fullName evidence="1">Uncharacterized protein</fullName>
    </submittedName>
</protein>
<evidence type="ECO:0000313" key="1">
    <source>
        <dbReference type="EMBL" id="KAJ3002872.1"/>
    </source>
</evidence>